<dbReference type="PANTHER" id="PTHR46266:SF3">
    <property type="entry name" value="TRANSCRIPTION FACTOR EGL1"/>
    <property type="match status" value="1"/>
</dbReference>
<dbReference type="SUPFAM" id="SSF47459">
    <property type="entry name" value="HLH, helix-loop-helix DNA-binding domain"/>
    <property type="match status" value="1"/>
</dbReference>
<dbReference type="PANTHER" id="PTHR46266">
    <property type="entry name" value="TRANSCRIPTION FACTOR TT8"/>
    <property type="match status" value="1"/>
</dbReference>
<keyword evidence="4" id="KW-0010">Activator</keyword>
<organism evidence="9 10">
    <name type="scientific">Sorghum bicolor</name>
    <name type="common">Sorghum</name>
    <name type="synonym">Sorghum vulgare</name>
    <dbReference type="NCBI Taxonomy" id="4558"/>
    <lineage>
        <taxon>Eukaryota</taxon>
        <taxon>Viridiplantae</taxon>
        <taxon>Streptophyta</taxon>
        <taxon>Embryophyta</taxon>
        <taxon>Tracheophyta</taxon>
        <taxon>Spermatophyta</taxon>
        <taxon>Magnoliopsida</taxon>
        <taxon>Liliopsida</taxon>
        <taxon>Poales</taxon>
        <taxon>Poaceae</taxon>
        <taxon>PACMAD clade</taxon>
        <taxon>Panicoideae</taxon>
        <taxon>Andropogonodae</taxon>
        <taxon>Andropogoneae</taxon>
        <taxon>Sorghinae</taxon>
        <taxon>Sorghum</taxon>
    </lineage>
</organism>
<comment type="caution">
    <text evidence="9">The sequence shown here is derived from an EMBL/GenBank/DDBJ whole genome shotgun (WGS) entry which is preliminary data.</text>
</comment>
<dbReference type="Pfam" id="PF22754">
    <property type="entry name" value="bHLH-TF_ACT-like_plant"/>
    <property type="match status" value="1"/>
</dbReference>
<dbReference type="Proteomes" id="UP000807115">
    <property type="component" value="Chromosome 6"/>
</dbReference>
<feature type="region of interest" description="Disordered" evidence="7">
    <location>
        <begin position="451"/>
        <end position="497"/>
    </location>
</feature>
<evidence type="ECO:0000256" key="3">
    <source>
        <dbReference type="ARBA" id="ARBA00023015"/>
    </source>
</evidence>
<evidence type="ECO:0000256" key="6">
    <source>
        <dbReference type="ARBA" id="ARBA00023242"/>
    </source>
</evidence>
<keyword evidence="3" id="KW-0805">Transcription regulation</keyword>
<evidence type="ECO:0000313" key="9">
    <source>
        <dbReference type="EMBL" id="KAG0526974.1"/>
    </source>
</evidence>
<accession>A0A921UCT3</accession>
<dbReference type="AlphaFoldDB" id="A0A921UCT3"/>
<dbReference type="SMR" id="A0A921UCT3"/>
<dbReference type="SMART" id="SM00353">
    <property type="entry name" value="HLH"/>
    <property type="match status" value="1"/>
</dbReference>
<feature type="compositionally biased region" description="Polar residues" evidence="7">
    <location>
        <begin position="305"/>
        <end position="315"/>
    </location>
</feature>
<dbReference type="InterPro" id="IPR025610">
    <property type="entry name" value="MYC/MYB_N"/>
</dbReference>
<dbReference type="Pfam" id="PF00010">
    <property type="entry name" value="HLH"/>
    <property type="match status" value="1"/>
</dbReference>
<dbReference type="InterPro" id="IPR011598">
    <property type="entry name" value="bHLH_dom"/>
</dbReference>
<dbReference type="OrthoDB" id="690068at2759"/>
<proteinExistence type="inferred from homology"/>
<dbReference type="GO" id="GO:0046983">
    <property type="term" value="F:protein dimerization activity"/>
    <property type="evidence" value="ECO:0007669"/>
    <property type="project" value="InterPro"/>
</dbReference>
<dbReference type="Gramene" id="KXG26881">
    <property type="protein sequence ID" value="KXG26881"/>
    <property type="gene ID" value="SORBI_3006G175700"/>
</dbReference>
<dbReference type="PROSITE" id="PS50888">
    <property type="entry name" value="BHLH"/>
    <property type="match status" value="1"/>
</dbReference>
<feature type="domain" description="BHLH" evidence="8">
    <location>
        <begin position="394"/>
        <end position="443"/>
    </location>
</feature>
<feature type="region of interest" description="Disordered" evidence="7">
    <location>
        <begin position="305"/>
        <end position="333"/>
    </location>
</feature>
<protein>
    <recommendedName>
        <fullName evidence="8">BHLH domain-containing protein</fullName>
    </recommendedName>
</protein>
<dbReference type="InterPro" id="IPR054502">
    <property type="entry name" value="bHLH-TF_ACT-like_plant"/>
</dbReference>
<evidence type="ECO:0000256" key="7">
    <source>
        <dbReference type="SAM" id="MobiDB-lite"/>
    </source>
</evidence>
<dbReference type="EMBL" id="CM027685">
    <property type="protein sequence ID" value="KAG0526974.1"/>
    <property type="molecule type" value="Genomic_DNA"/>
</dbReference>
<evidence type="ECO:0000256" key="4">
    <source>
        <dbReference type="ARBA" id="ARBA00023159"/>
    </source>
</evidence>
<feature type="compositionally biased region" description="Basic residues" evidence="7">
    <location>
        <begin position="466"/>
        <end position="486"/>
    </location>
</feature>
<gene>
    <name evidence="9" type="ORF">BDA96_06G192200</name>
</gene>
<dbReference type="OMA" id="TDTEMRM"/>
<dbReference type="GO" id="GO:0005634">
    <property type="term" value="C:nucleus"/>
    <property type="evidence" value="ECO:0007669"/>
    <property type="project" value="UniProtKB-SubCell"/>
</dbReference>
<keyword evidence="5" id="KW-0804">Transcription</keyword>
<dbReference type="Gramene" id="OQU82120">
    <property type="protein sequence ID" value="OQU82120"/>
    <property type="gene ID" value="SORBI_3006G175700"/>
</dbReference>
<reference evidence="9" key="1">
    <citation type="journal article" date="2019" name="BMC Genomics">
        <title>A new reference genome for Sorghum bicolor reveals high levels of sequence similarity between sweet and grain genotypes: implications for the genetics of sugar metabolism.</title>
        <authorList>
            <person name="Cooper E.A."/>
            <person name="Brenton Z.W."/>
            <person name="Flinn B.S."/>
            <person name="Jenkins J."/>
            <person name="Shu S."/>
            <person name="Flowers D."/>
            <person name="Luo F."/>
            <person name="Wang Y."/>
            <person name="Xia P."/>
            <person name="Barry K."/>
            <person name="Daum C."/>
            <person name="Lipzen A."/>
            <person name="Yoshinaga Y."/>
            <person name="Schmutz J."/>
            <person name="Saski C."/>
            <person name="Vermerris W."/>
            <person name="Kresovich S."/>
        </authorList>
    </citation>
    <scope>NUCLEOTIDE SEQUENCE</scope>
</reference>
<evidence type="ECO:0000256" key="2">
    <source>
        <dbReference type="ARBA" id="ARBA00005510"/>
    </source>
</evidence>
<reference evidence="9" key="2">
    <citation type="submission" date="2020-10" db="EMBL/GenBank/DDBJ databases">
        <authorList>
            <person name="Cooper E.A."/>
            <person name="Brenton Z.W."/>
            <person name="Flinn B.S."/>
            <person name="Jenkins J."/>
            <person name="Shu S."/>
            <person name="Flowers D."/>
            <person name="Luo F."/>
            <person name="Wang Y."/>
            <person name="Xia P."/>
            <person name="Barry K."/>
            <person name="Daum C."/>
            <person name="Lipzen A."/>
            <person name="Yoshinaga Y."/>
            <person name="Schmutz J."/>
            <person name="Saski C."/>
            <person name="Vermerris W."/>
            <person name="Kresovich S."/>
        </authorList>
    </citation>
    <scope>NUCLEOTIDE SEQUENCE</scope>
</reference>
<keyword evidence="6" id="KW-0539">Nucleus</keyword>
<feature type="compositionally biased region" description="Basic and acidic residues" evidence="7">
    <location>
        <begin position="487"/>
        <end position="497"/>
    </location>
</feature>
<dbReference type="Gramene" id="EES12641">
    <property type="protein sequence ID" value="EES12641"/>
    <property type="gene ID" value="SORBI_3006G175700"/>
</dbReference>
<dbReference type="Pfam" id="PF14215">
    <property type="entry name" value="bHLH-MYC_N"/>
    <property type="match status" value="1"/>
</dbReference>
<dbReference type="InterPro" id="IPR036638">
    <property type="entry name" value="HLH_DNA-bd_sf"/>
</dbReference>
<comment type="subcellular location">
    <subcellularLocation>
        <location evidence="1">Nucleus</location>
    </subcellularLocation>
</comment>
<comment type="similarity">
    <text evidence="2">Belongs to the bHLH protein family.</text>
</comment>
<evidence type="ECO:0000259" key="8">
    <source>
        <dbReference type="PROSITE" id="PS50888"/>
    </source>
</evidence>
<evidence type="ECO:0000256" key="1">
    <source>
        <dbReference type="ARBA" id="ARBA00004123"/>
    </source>
</evidence>
<dbReference type="Gene3D" id="4.10.280.10">
    <property type="entry name" value="Helix-loop-helix DNA-binding domain"/>
    <property type="match status" value="1"/>
</dbReference>
<name>A0A921UCT3_SORBI</name>
<dbReference type="Gramene" id="KXG26884">
    <property type="protein sequence ID" value="KXG26884"/>
    <property type="gene ID" value="SORBI_3006G175700"/>
</dbReference>
<sequence>MAPSASPVQEGLQQAAERQLMRNQLAAAARSINWTYAFFWSISSTQPGRRVLTWTDGFYNGEVKTRKISSSVELTADQLVMQRSEQLRELYEALLSGECDRRPAPVRPVSSLSPEDLGDTEWYYVVCMTYTFRPGQGLPGRSFASNEYVWLCNAHLAASKAFPRALLAKSASIQSIVCIPLMGGVLELGTTDTVPEDPDLISRATAAFWEPQCPTYSEYPSTNPSANETGEAADDDVVVFEDLDPNAMDMETMTAFGGHGQELGEAESLFNANLKYITKEFDEFYSLCEEMDMQQLEDDWTMVNGSNFEDPSSLQPAPPGATTANVADTSSTRADSSRATSFMAWTRSSQSYSDEVAAVSVIEEPQKLLKKVVAGSGAWANYGGRDTIGTFQQSGIKNHIMSQRKRREKLNEMFLILKSLVPSVHKVDKASILAETIAYLKELQRRIQELESSRELTTHPSETTRSIKKTRGNGSVRKKPYAGSKRKSPDDLEKKHEHPWILPKDGTSNITVTVGNTDVLLEVQCRWEELLMTRVFDAIKSLHLDVLSVQDSAPDGFIGLKIRAQFVGSGAIMPWMISEALRKAIGKR</sequence>
<evidence type="ECO:0000256" key="5">
    <source>
        <dbReference type="ARBA" id="ARBA00023163"/>
    </source>
</evidence>
<evidence type="ECO:0000313" key="10">
    <source>
        <dbReference type="Proteomes" id="UP000807115"/>
    </source>
</evidence>